<keyword evidence="7 9" id="KW-0472">Membrane</keyword>
<dbReference type="EMBL" id="KP774721">
    <property type="protein sequence ID" value="ALG36746.1"/>
    <property type="molecule type" value="mRNA"/>
</dbReference>
<accession>A0A0N9JT83</accession>
<protein>
    <submittedName>
        <fullName evidence="11">Lipopolysaccharide-induced tumor necrosis factor-alpha factor 2</fullName>
    </submittedName>
</protein>
<dbReference type="InterPro" id="IPR006629">
    <property type="entry name" value="LITAF"/>
</dbReference>
<evidence type="ECO:0000256" key="4">
    <source>
        <dbReference type="ARBA" id="ARBA00005975"/>
    </source>
</evidence>
<dbReference type="Pfam" id="PF10601">
    <property type="entry name" value="zf-LITAF-like"/>
    <property type="match status" value="1"/>
</dbReference>
<reference evidence="11" key="2">
    <citation type="submission" date="2015-02" db="EMBL/GenBank/DDBJ databases">
        <authorList>
            <person name="Chooi Y.-H."/>
        </authorList>
    </citation>
    <scope>NUCLEOTIDE SEQUENCE</scope>
</reference>
<evidence type="ECO:0000256" key="3">
    <source>
        <dbReference type="ARBA" id="ARBA00004630"/>
    </source>
</evidence>
<dbReference type="SMART" id="SM00714">
    <property type="entry name" value="LITAF"/>
    <property type="match status" value="1"/>
</dbReference>
<evidence type="ECO:0000259" key="10">
    <source>
        <dbReference type="PROSITE" id="PS51837"/>
    </source>
</evidence>
<keyword evidence="9" id="KW-1133">Transmembrane helix</keyword>
<organism evidence="11">
    <name type="scientific">Brachionus koreanus</name>
    <dbReference type="NCBI Taxonomy" id="1199090"/>
    <lineage>
        <taxon>Eukaryota</taxon>
        <taxon>Metazoa</taxon>
        <taxon>Spiralia</taxon>
        <taxon>Gnathifera</taxon>
        <taxon>Rotifera</taxon>
        <taxon>Eurotatoria</taxon>
        <taxon>Monogononta</taxon>
        <taxon>Pseudotrocha</taxon>
        <taxon>Ploima</taxon>
        <taxon>Brachionidae</taxon>
        <taxon>Brachionus</taxon>
    </lineage>
</organism>
<evidence type="ECO:0000256" key="7">
    <source>
        <dbReference type="ARBA" id="ARBA00023136"/>
    </source>
</evidence>
<dbReference type="AlphaFoldDB" id="A0A0N9JT83"/>
<evidence type="ECO:0000256" key="9">
    <source>
        <dbReference type="SAM" id="Phobius"/>
    </source>
</evidence>
<keyword evidence="9" id="KW-0812">Transmembrane</keyword>
<name>A0A0N9JT83_9BILA</name>
<evidence type="ECO:0000256" key="2">
    <source>
        <dbReference type="ARBA" id="ARBA00004481"/>
    </source>
</evidence>
<evidence type="ECO:0000256" key="1">
    <source>
        <dbReference type="ARBA" id="ARBA00004414"/>
    </source>
</evidence>
<feature type="compositionally biased region" description="Low complexity" evidence="8">
    <location>
        <begin position="1"/>
        <end position="11"/>
    </location>
</feature>
<reference evidence="11" key="1">
    <citation type="journal article" date="2015" name="Comp. Biochem. Physiol. B, Biochem. Mol. Biol.">
        <title>Early expansion and expression of the lipopolysaccharide (LPS)-induced TNF-alpha factor (LITAF) gene family in the LPS-exposed monogonont rotifer Brachionus koreanus.</title>
        <authorList>
            <person name="Jeong C.B."/>
            <person name="Lee J.H."/>
            <person name="Lee J.S."/>
            <person name="Rhee J.S."/>
        </authorList>
    </citation>
    <scope>NUCLEOTIDE SEQUENCE</scope>
</reference>
<evidence type="ECO:0000256" key="6">
    <source>
        <dbReference type="ARBA" id="ARBA00022833"/>
    </source>
</evidence>
<feature type="region of interest" description="Disordered" evidence="8">
    <location>
        <begin position="1"/>
        <end position="25"/>
    </location>
</feature>
<dbReference type="GO" id="GO:0008270">
    <property type="term" value="F:zinc ion binding"/>
    <property type="evidence" value="ECO:0007669"/>
    <property type="project" value="TreeGrafter"/>
</dbReference>
<evidence type="ECO:0000313" key="11">
    <source>
        <dbReference type="EMBL" id="ALG36746.1"/>
    </source>
</evidence>
<dbReference type="InterPro" id="IPR037519">
    <property type="entry name" value="LITAF_fam"/>
</dbReference>
<evidence type="ECO:0000256" key="8">
    <source>
        <dbReference type="SAM" id="MobiDB-lite"/>
    </source>
</evidence>
<dbReference type="GO" id="GO:0005765">
    <property type="term" value="C:lysosomal membrane"/>
    <property type="evidence" value="ECO:0007669"/>
    <property type="project" value="UniProtKB-SubCell"/>
</dbReference>
<dbReference type="GO" id="GO:0031902">
    <property type="term" value="C:late endosome membrane"/>
    <property type="evidence" value="ECO:0007669"/>
    <property type="project" value="UniProtKB-SubCell"/>
</dbReference>
<comment type="similarity">
    <text evidence="4">Belongs to the CDIP1/LITAF family.</text>
</comment>
<dbReference type="PANTHER" id="PTHR23292:SF6">
    <property type="entry name" value="FI16602P1-RELATED"/>
    <property type="match status" value="1"/>
</dbReference>
<evidence type="ECO:0000256" key="5">
    <source>
        <dbReference type="ARBA" id="ARBA00022723"/>
    </source>
</evidence>
<feature type="transmembrane region" description="Helical" evidence="9">
    <location>
        <begin position="72"/>
        <end position="94"/>
    </location>
</feature>
<keyword evidence="6" id="KW-0862">Zinc</keyword>
<comment type="subcellular location">
    <subcellularLocation>
        <location evidence="2">Endosome membrane</location>
        <topology evidence="2">Peripheral membrane protein</topology>
    </subcellularLocation>
    <subcellularLocation>
        <location evidence="1">Late endosome membrane</location>
    </subcellularLocation>
    <subcellularLocation>
        <location evidence="3">Lysosome membrane</location>
        <topology evidence="3">Peripheral membrane protein</topology>
        <orientation evidence="3">Cytoplasmic side</orientation>
    </subcellularLocation>
</comment>
<keyword evidence="5" id="KW-0479">Metal-binding</keyword>
<dbReference type="PROSITE" id="PS51837">
    <property type="entry name" value="LITAF"/>
    <property type="match status" value="1"/>
</dbReference>
<feature type="domain" description="LITAF" evidence="10">
    <location>
        <begin position="28"/>
        <end position="116"/>
    </location>
</feature>
<sequence length="118" mass="13007">MEKNQPPSYQVQPPPYPSTNYPQQMQSSPNIVIQPVIGQRPFLGKDPSYVSCPSCRAQVLTNISFENGLGTWLIAGGICLVGCWLGCCLIPFCVDSFKDVKHYCPNCNVLIGTKELIN</sequence>
<proteinExistence type="evidence at transcript level"/>
<dbReference type="PANTHER" id="PTHR23292">
    <property type="entry name" value="LIPOPOLYSACCHARIDE-INDUCED TUMOR NECROSIS FACTOR-ALPHA FACTOR"/>
    <property type="match status" value="1"/>
</dbReference>